<name>A0AAD3DU72_9CHLO</name>
<proteinExistence type="predicted"/>
<feature type="region of interest" description="Disordered" evidence="1">
    <location>
        <begin position="135"/>
        <end position="167"/>
    </location>
</feature>
<gene>
    <name evidence="2" type="ORF">Agub_g7373</name>
</gene>
<dbReference type="AlphaFoldDB" id="A0AAD3DU72"/>
<feature type="non-terminal residue" evidence="2">
    <location>
        <position position="1"/>
    </location>
</feature>
<evidence type="ECO:0000313" key="3">
    <source>
        <dbReference type="Proteomes" id="UP001054857"/>
    </source>
</evidence>
<feature type="region of interest" description="Disordered" evidence="1">
    <location>
        <begin position="91"/>
        <end position="115"/>
    </location>
</feature>
<protein>
    <submittedName>
        <fullName evidence="2">Uncharacterized protein</fullName>
    </submittedName>
</protein>
<keyword evidence="3" id="KW-1185">Reference proteome</keyword>
<organism evidence="2 3">
    <name type="scientific">Astrephomene gubernaculifera</name>
    <dbReference type="NCBI Taxonomy" id="47775"/>
    <lineage>
        <taxon>Eukaryota</taxon>
        <taxon>Viridiplantae</taxon>
        <taxon>Chlorophyta</taxon>
        <taxon>core chlorophytes</taxon>
        <taxon>Chlorophyceae</taxon>
        <taxon>CS clade</taxon>
        <taxon>Chlamydomonadales</taxon>
        <taxon>Astrephomenaceae</taxon>
        <taxon>Astrephomene</taxon>
    </lineage>
</organism>
<dbReference type="EMBL" id="BMAR01000011">
    <property type="protein sequence ID" value="GFR45916.1"/>
    <property type="molecule type" value="Genomic_DNA"/>
</dbReference>
<evidence type="ECO:0000256" key="1">
    <source>
        <dbReference type="SAM" id="MobiDB-lite"/>
    </source>
</evidence>
<comment type="caution">
    <text evidence="2">The sequence shown here is derived from an EMBL/GenBank/DDBJ whole genome shotgun (WGS) entry which is preliminary data.</text>
</comment>
<accession>A0AAD3DU72</accession>
<dbReference type="Proteomes" id="UP001054857">
    <property type="component" value="Unassembled WGS sequence"/>
</dbReference>
<reference evidence="2 3" key="1">
    <citation type="journal article" date="2021" name="Sci. Rep.">
        <title>Genome sequencing of the multicellular alga Astrephomene provides insights into convergent evolution of germ-soma differentiation.</title>
        <authorList>
            <person name="Yamashita S."/>
            <person name="Yamamoto K."/>
            <person name="Matsuzaki R."/>
            <person name="Suzuki S."/>
            <person name="Yamaguchi H."/>
            <person name="Hirooka S."/>
            <person name="Minakuchi Y."/>
            <person name="Miyagishima S."/>
            <person name="Kawachi M."/>
            <person name="Toyoda A."/>
            <person name="Nozaki H."/>
        </authorList>
    </citation>
    <scope>NUCLEOTIDE SEQUENCE [LARGE SCALE GENOMIC DNA]</scope>
    <source>
        <strain evidence="2 3">NIES-4017</strain>
    </source>
</reference>
<sequence length="448" mass="44607">CGRPGLAAAVAAGQVAAAPPPPPPAAGGAALTLAGGVAPAAAATAAVGGTSATAPWELMPYFREALAVLELHLGALGGACGLRGCNPGATAQAGSGGCSTEAGMRGARSNDDAGDWTPLAWPGLFAMHVRMWREAQDDEDEQEEEEGGIRGGNSRPESSAAKNAEATRGACSSLDGAAVVDGETTAAADIESLAPPKAAARVLLALEAAGGVHGKKCPSAAAAAGAAGGTDLTATAASPAEVAAAAEQRVALLSRLCGAQAQLLWLLFGVDCPWRDSSWGFRLPGVPESAEAAAAGASTSGTSSTVSAFEPSTADALLLWRNVGPHAVLLAAPPKVPGLGPEAVAALEEGFTVQLQDLLPTLELLARVLPPLPQATIRASCAFRYLHDRRPDNLLLALDPTSHLPAWLRQQKQPPASAPPAGIAAEGEAAAAEAAVAGGVVLVEVGER</sequence>
<evidence type="ECO:0000313" key="2">
    <source>
        <dbReference type="EMBL" id="GFR45916.1"/>
    </source>
</evidence>
<feature type="non-terminal residue" evidence="2">
    <location>
        <position position="448"/>
    </location>
</feature>
<feature type="compositionally biased region" description="Acidic residues" evidence="1">
    <location>
        <begin position="136"/>
        <end position="146"/>
    </location>
</feature>